<gene>
    <name evidence="1" type="ORF">ALQ74_03187</name>
</gene>
<sequence>MTACCLRGCDIFGHQVALKSARWCQTSPTKFTRDWQNPPHASVAKTRSPIMQIKTASLIAGPCDDEYDDMALLCCHAENGMLFSLTRFPDENEVEITVSDEKSLNVSSLKVSFSAERLLVEITPEDAKQLDGHHQYEILHGTDAAELQDVHHTLQIILENVGEYTSTIS</sequence>
<organism evidence="1 2">
    <name type="scientific">Pseudomonas savastanoi pv. glycinea</name>
    <name type="common">Pseudomonas syringae pv. glycinea</name>
    <dbReference type="NCBI Taxonomy" id="318"/>
    <lineage>
        <taxon>Bacteria</taxon>
        <taxon>Pseudomonadati</taxon>
        <taxon>Pseudomonadota</taxon>
        <taxon>Gammaproteobacteria</taxon>
        <taxon>Pseudomonadales</taxon>
        <taxon>Pseudomonadaceae</taxon>
        <taxon>Pseudomonas</taxon>
    </lineage>
</organism>
<reference evidence="1 2" key="1">
    <citation type="submission" date="2018-08" db="EMBL/GenBank/DDBJ databases">
        <title>Recombination of ecologically and evolutionarily significant loci maintains genetic cohesion in the Pseudomonas syringae species complex.</title>
        <authorList>
            <person name="Dillon M."/>
            <person name="Thakur S."/>
            <person name="Almeida R.N.D."/>
            <person name="Weir B.S."/>
            <person name="Guttman D.S."/>
        </authorList>
    </citation>
    <scope>NUCLEOTIDE SEQUENCE [LARGE SCALE GENOMIC DNA]</scope>
    <source>
        <strain evidence="1 2">ICMP 4332</strain>
    </source>
</reference>
<evidence type="ECO:0000313" key="1">
    <source>
        <dbReference type="EMBL" id="RMM62023.1"/>
    </source>
</evidence>
<dbReference type="AlphaFoldDB" id="A0A3M3FJK1"/>
<evidence type="ECO:0000313" key="2">
    <source>
        <dbReference type="Proteomes" id="UP000279057"/>
    </source>
</evidence>
<name>A0A3M3FJK1_PSESG</name>
<comment type="caution">
    <text evidence="1">The sequence shown here is derived from an EMBL/GenBank/DDBJ whole genome shotgun (WGS) entry which is preliminary data.</text>
</comment>
<dbReference type="Proteomes" id="UP000279057">
    <property type="component" value="Unassembled WGS sequence"/>
</dbReference>
<dbReference type="EMBL" id="RBOM01000212">
    <property type="protein sequence ID" value="RMM62023.1"/>
    <property type="molecule type" value="Genomic_DNA"/>
</dbReference>
<proteinExistence type="predicted"/>
<accession>A0A3M3FJK1</accession>
<protein>
    <submittedName>
        <fullName evidence="1">Uncharacterized protein</fullName>
    </submittedName>
</protein>